<dbReference type="GO" id="GO:0005840">
    <property type="term" value="C:ribosome"/>
    <property type="evidence" value="ECO:0007669"/>
    <property type="project" value="UniProtKB-KW"/>
</dbReference>
<comment type="subunit">
    <text evidence="8">Part of the 50S ribosomal subunit.</text>
</comment>
<dbReference type="Gene3D" id="2.30.30.30">
    <property type="match status" value="1"/>
</dbReference>
<dbReference type="HAMAP" id="MF_01326_B">
    <property type="entry name" value="Ribosomal_uL24_B"/>
    <property type="match status" value="1"/>
</dbReference>
<evidence type="ECO:0000256" key="6">
    <source>
        <dbReference type="ARBA" id="ARBA00035206"/>
    </source>
</evidence>
<dbReference type="AlphaFoldDB" id="A0A7C3RJN6"/>
<reference evidence="11" key="1">
    <citation type="journal article" date="2020" name="mSystems">
        <title>Genome- and Community-Level Interaction Insights into Carbon Utilization and Element Cycling Functions of Hydrothermarchaeota in Hydrothermal Sediment.</title>
        <authorList>
            <person name="Zhou Z."/>
            <person name="Liu Y."/>
            <person name="Xu W."/>
            <person name="Pan J."/>
            <person name="Luo Z.H."/>
            <person name="Li M."/>
        </authorList>
    </citation>
    <scope>NUCLEOTIDE SEQUENCE [LARGE SCALE GENOMIC DNA]</scope>
    <source>
        <strain evidence="11">SpSt-81</strain>
    </source>
</reference>
<comment type="function">
    <text evidence="8">One of two assembly initiator proteins, it binds directly to the 5'-end of the 23S rRNA, where it nucleates assembly of the 50S subunit.</text>
</comment>
<dbReference type="CDD" id="cd06089">
    <property type="entry name" value="KOW_RPL26"/>
    <property type="match status" value="1"/>
</dbReference>
<dbReference type="SMART" id="SM00739">
    <property type="entry name" value="KOW"/>
    <property type="match status" value="1"/>
</dbReference>
<dbReference type="GO" id="GO:1990904">
    <property type="term" value="C:ribonucleoprotein complex"/>
    <property type="evidence" value="ECO:0007669"/>
    <property type="project" value="UniProtKB-KW"/>
</dbReference>
<sequence>MDIKKGDLVLVISGKDKGKKGKVISVLPAEEKIVVEGVNIVKKHVRPSAKMRQGGIVEKPAPLYRCKVMLICPRCNQPTRIKHTFLDDGKKVRVCSKCKEIIDRV</sequence>
<evidence type="ECO:0000256" key="7">
    <source>
        <dbReference type="ARBA" id="ARBA00058688"/>
    </source>
</evidence>
<dbReference type="InterPro" id="IPR014722">
    <property type="entry name" value="Rib_uL2_dom2"/>
</dbReference>
<proteinExistence type="inferred from homology"/>
<dbReference type="InterPro" id="IPR005825">
    <property type="entry name" value="Ribosomal_uL24_CS"/>
</dbReference>
<feature type="domain" description="KOW" evidence="10">
    <location>
        <begin position="2"/>
        <end position="29"/>
    </location>
</feature>
<dbReference type="GO" id="GO:0019843">
    <property type="term" value="F:rRNA binding"/>
    <property type="evidence" value="ECO:0007669"/>
    <property type="project" value="UniProtKB-UniRule"/>
</dbReference>
<keyword evidence="4 8" id="KW-0689">Ribosomal protein</keyword>
<dbReference type="PANTHER" id="PTHR12903">
    <property type="entry name" value="MITOCHONDRIAL RIBOSOMAL PROTEIN L24"/>
    <property type="match status" value="1"/>
</dbReference>
<evidence type="ECO:0000256" key="4">
    <source>
        <dbReference type="ARBA" id="ARBA00022980"/>
    </source>
</evidence>
<dbReference type="InterPro" id="IPR005824">
    <property type="entry name" value="KOW"/>
</dbReference>
<dbReference type="Pfam" id="PF17136">
    <property type="entry name" value="ribosomal_L24"/>
    <property type="match status" value="1"/>
</dbReference>
<gene>
    <name evidence="8" type="primary">rplX</name>
    <name evidence="11" type="ORF">ENW00_01065</name>
</gene>
<comment type="similarity">
    <text evidence="1 8 9">Belongs to the universal ribosomal protein uL24 family.</text>
</comment>
<dbReference type="InterPro" id="IPR057264">
    <property type="entry name" value="Ribosomal_uL24_C"/>
</dbReference>
<comment type="caution">
    <text evidence="11">The sequence shown here is derived from an EMBL/GenBank/DDBJ whole genome shotgun (WGS) entry which is preliminary data.</text>
</comment>
<dbReference type="SUPFAM" id="SSF50104">
    <property type="entry name" value="Translation proteins SH3-like domain"/>
    <property type="match status" value="1"/>
</dbReference>
<keyword evidence="2 8" id="KW-0699">rRNA-binding</keyword>
<name>A0A7C3RJN6_DICTH</name>
<organism evidence="11">
    <name type="scientific">Dictyoglomus thermophilum</name>
    <dbReference type="NCBI Taxonomy" id="14"/>
    <lineage>
        <taxon>Bacteria</taxon>
        <taxon>Pseudomonadati</taxon>
        <taxon>Dictyoglomota</taxon>
        <taxon>Dictyoglomia</taxon>
        <taxon>Dictyoglomales</taxon>
        <taxon>Dictyoglomaceae</taxon>
        <taxon>Dictyoglomus</taxon>
    </lineage>
</organism>
<evidence type="ECO:0000256" key="5">
    <source>
        <dbReference type="ARBA" id="ARBA00023274"/>
    </source>
</evidence>
<dbReference type="GO" id="GO:0003735">
    <property type="term" value="F:structural constituent of ribosome"/>
    <property type="evidence" value="ECO:0007669"/>
    <property type="project" value="InterPro"/>
</dbReference>
<dbReference type="InterPro" id="IPR003256">
    <property type="entry name" value="Ribosomal_uL24"/>
</dbReference>
<evidence type="ECO:0000313" key="11">
    <source>
        <dbReference type="EMBL" id="HFX12743.1"/>
    </source>
</evidence>
<keyword evidence="5 8" id="KW-0687">Ribonucleoprotein</keyword>
<evidence type="ECO:0000256" key="1">
    <source>
        <dbReference type="ARBA" id="ARBA00010618"/>
    </source>
</evidence>
<comment type="function">
    <text evidence="7 8">One of the proteins that surrounds the polypeptide exit tunnel on the outside of the subunit.</text>
</comment>
<evidence type="ECO:0000259" key="10">
    <source>
        <dbReference type="SMART" id="SM00739"/>
    </source>
</evidence>
<dbReference type="InterPro" id="IPR008991">
    <property type="entry name" value="Translation_prot_SH3-like_sf"/>
</dbReference>
<dbReference type="PROSITE" id="PS01108">
    <property type="entry name" value="RIBOSOMAL_L24"/>
    <property type="match status" value="1"/>
</dbReference>
<dbReference type="Pfam" id="PF00467">
    <property type="entry name" value="KOW"/>
    <property type="match status" value="1"/>
</dbReference>
<dbReference type="NCBIfam" id="TIGR01079">
    <property type="entry name" value="rplX_bact"/>
    <property type="match status" value="1"/>
</dbReference>
<evidence type="ECO:0000256" key="9">
    <source>
        <dbReference type="RuleBase" id="RU003477"/>
    </source>
</evidence>
<dbReference type="EMBL" id="DTIN01000009">
    <property type="protein sequence ID" value="HFX12743.1"/>
    <property type="molecule type" value="Genomic_DNA"/>
</dbReference>
<dbReference type="InterPro" id="IPR041988">
    <property type="entry name" value="Ribosomal_uL24_KOW"/>
</dbReference>
<dbReference type="GO" id="GO:0006412">
    <property type="term" value="P:translation"/>
    <property type="evidence" value="ECO:0007669"/>
    <property type="project" value="UniProtKB-UniRule"/>
</dbReference>
<accession>A0A7C3RJN6</accession>
<keyword evidence="3 8" id="KW-0694">RNA-binding</keyword>
<evidence type="ECO:0000256" key="3">
    <source>
        <dbReference type="ARBA" id="ARBA00022884"/>
    </source>
</evidence>
<dbReference type="FunFam" id="2.30.30.30:FF:000004">
    <property type="entry name" value="50S ribosomal protein L24"/>
    <property type="match status" value="1"/>
</dbReference>
<evidence type="ECO:0000256" key="2">
    <source>
        <dbReference type="ARBA" id="ARBA00022730"/>
    </source>
</evidence>
<evidence type="ECO:0000256" key="8">
    <source>
        <dbReference type="HAMAP-Rule" id="MF_01326"/>
    </source>
</evidence>
<protein>
    <recommendedName>
        <fullName evidence="6 8">Large ribosomal subunit protein uL24</fullName>
    </recommendedName>
</protein>